<sequence length="641" mass="66176">MLTVAVTAGALLLTTFAGSAAANAADSRHSLGGAPSWATAGHRQGAVPGGQRIPFRVVVKNPHQQSIDAFIKDVTDPKSKDYGKYLTPAQYDARFGPSAADVKAVESFLTSQGISVTGVAQGNKWVEASGTAAQVNKAFDTSLSTYSHNGRKQYAPSSSISVPASVAGVISGVTGLAQGQTVRTPGTESPEATPSGAPAASAPAAAKPPASQCSDYWGEYQQTLPEAYGQTSFNTYLCGVTPAQLRKTYGTASAVAKGDTGKGVTVAILDAYANPTMLSDANQTAVAVGDKPFAAGQYREHIMGAFGMQDACQGEAGWNGEEALDVESVHGMAPGANVLYVGATDCDTGLDDAANWVVETHAASIVSNSYSWGSEPTDADSQAEIQLEHSIWAQAAAEGIGFYFSSGDDGDTVIDGQNPQPEYMASDPYVTGVGGTSEILGKNDQLVARTGWETLFDLVDYSGDTPVYEDPLPGSYFYGGAGGGTSQLFTQPWYQSGKVPNSLSQARGATKMRTVPDIAADADPYTGMYYGITTDGTFTLTSLGGTSLACPLIAGIQALAQQNRRVAIGFANPLLYQVGGVGISDVTPHPGIHFASTAGSYLGTFDAGDTQKTTYGYDDETGLGVPNGSFIAAELAAGGKR</sequence>
<evidence type="ECO:0000256" key="6">
    <source>
        <dbReference type="ARBA" id="ARBA00022837"/>
    </source>
</evidence>
<comment type="cofactor">
    <cofactor evidence="1">
        <name>Ca(2+)</name>
        <dbReference type="ChEBI" id="CHEBI:29108"/>
    </cofactor>
</comment>
<dbReference type="InterPro" id="IPR015366">
    <property type="entry name" value="S53_propep"/>
</dbReference>
<keyword evidence="7" id="KW-0865">Zymogen</keyword>
<dbReference type="PANTHER" id="PTHR14218">
    <property type="entry name" value="PROTEASE S8 TRIPEPTIDYL PEPTIDASE I CLN2"/>
    <property type="match status" value="1"/>
</dbReference>
<reference evidence="11" key="2">
    <citation type="submission" date="2023-12" db="EMBL/GenBank/DDBJ databases">
        <authorList>
            <person name="Sun Q."/>
            <person name="Inoue M."/>
        </authorList>
    </citation>
    <scope>NUCLEOTIDE SEQUENCE</scope>
    <source>
        <strain evidence="11">JCM 17590</strain>
    </source>
</reference>
<evidence type="ECO:0000256" key="5">
    <source>
        <dbReference type="ARBA" id="ARBA00022825"/>
    </source>
</evidence>
<dbReference type="PROSITE" id="PS51695">
    <property type="entry name" value="SEDOLISIN"/>
    <property type="match status" value="1"/>
</dbReference>
<keyword evidence="12" id="KW-1185">Reference proteome</keyword>
<evidence type="ECO:0000256" key="9">
    <source>
        <dbReference type="SAM" id="SignalP"/>
    </source>
</evidence>
<dbReference type="SMART" id="SM00944">
    <property type="entry name" value="Pro-kuma_activ"/>
    <property type="match status" value="1"/>
</dbReference>
<dbReference type="Pfam" id="PF09286">
    <property type="entry name" value="Pro-kuma_activ"/>
    <property type="match status" value="1"/>
</dbReference>
<dbReference type="InterPro" id="IPR000209">
    <property type="entry name" value="Peptidase_S8/S53_dom"/>
</dbReference>
<name>A0ABP7ZGQ4_9MICO</name>
<dbReference type="PANTHER" id="PTHR14218:SF15">
    <property type="entry name" value="TRIPEPTIDYL-PEPTIDASE 1"/>
    <property type="match status" value="1"/>
</dbReference>
<dbReference type="SUPFAM" id="SSF54897">
    <property type="entry name" value="Protease propeptides/inhibitors"/>
    <property type="match status" value="1"/>
</dbReference>
<evidence type="ECO:0000313" key="12">
    <source>
        <dbReference type="Proteomes" id="UP001415169"/>
    </source>
</evidence>
<reference evidence="11" key="1">
    <citation type="journal article" date="2014" name="Int. J. Syst. Evol. Microbiol.">
        <title>Complete genome of a new Firmicutes species belonging to the dominant human colonic microbiota ('Ruminococcus bicirculans') reveals two chromosomes and a selective capacity to utilize plant glucans.</title>
        <authorList>
            <consortium name="NISC Comparative Sequencing Program"/>
            <person name="Wegmann U."/>
            <person name="Louis P."/>
            <person name="Goesmann A."/>
            <person name="Henrissat B."/>
            <person name="Duncan S.H."/>
            <person name="Flint H.J."/>
        </authorList>
    </citation>
    <scope>NUCLEOTIDE SEQUENCE</scope>
    <source>
        <strain evidence="11">JCM 17590</strain>
    </source>
</reference>
<dbReference type="Pfam" id="PF00082">
    <property type="entry name" value="Peptidase_S8"/>
    <property type="match status" value="1"/>
</dbReference>
<keyword evidence="3" id="KW-0479">Metal-binding</keyword>
<dbReference type="SUPFAM" id="SSF52743">
    <property type="entry name" value="Subtilisin-like"/>
    <property type="match status" value="1"/>
</dbReference>
<proteinExistence type="predicted"/>
<gene>
    <name evidence="11" type="ORF">GCM10022286_08550</name>
</gene>
<evidence type="ECO:0000259" key="10">
    <source>
        <dbReference type="PROSITE" id="PS51695"/>
    </source>
</evidence>
<evidence type="ECO:0000256" key="3">
    <source>
        <dbReference type="ARBA" id="ARBA00022723"/>
    </source>
</evidence>
<dbReference type="InterPro" id="IPR030400">
    <property type="entry name" value="Sedolisin_dom"/>
</dbReference>
<dbReference type="InterPro" id="IPR036852">
    <property type="entry name" value="Peptidase_S8/S53_dom_sf"/>
</dbReference>
<dbReference type="EMBL" id="BAABBV010000001">
    <property type="protein sequence ID" value="GAA4157212.1"/>
    <property type="molecule type" value="Genomic_DNA"/>
</dbReference>
<dbReference type="CDD" id="cd04056">
    <property type="entry name" value="Peptidases_S53"/>
    <property type="match status" value="1"/>
</dbReference>
<feature type="compositionally biased region" description="Low complexity" evidence="8">
    <location>
        <begin position="189"/>
        <end position="208"/>
    </location>
</feature>
<evidence type="ECO:0000256" key="7">
    <source>
        <dbReference type="ARBA" id="ARBA00023145"/>
    </source>
</evidence>
<evidence type="ECO:0000256" key="1">
    <source>
        <dbReference type="ARBA" id="ARBA00001913"/>
    </source>
</evidence>
<keyword evidence="2" id="KW-0645">Protease</keyword>
<evidence type="ECO:0000256" key="8">
    <source>
        <dbReference type="SAM" id="MobiDB-lite"/>
    </source>
</evidence>
<accession>A0ABP7ZGQ4</accession>
<feature type="chain" id="PRO_5046572128" evidence="9">
    <location>
        <begin position="25"/>
        <end position="641"/>
    </location>
</feature>
<evidence type="ECO:0000256" key="2">
    <source>
        <dbReference type="ARBA" id="ARBA00022670"/>
    </source>
</evidence>
<dbReference type="InterPro" id="IPR015500">
    <property type="entry name" value="Peptidase_S8_subtilisin-rel"/>
</dbReference>
<keyword evidence="6" id="KW-0106">Calcium</keyword>
<keyword evidence="4" id="KW-0378">Hydrolase</keyword>
<dbReference type="InterPro" id="IPR050819">
    <property type="entry name" value="Tripeptidyl-peptidase_I"/>
</dbReference>
<feature type="domain" description="Peptidase S53" evidence="10">
    <location>
        <begin position="239"/>
        <end position="638"/>
    </location>
</feature>
<organism evidence="11 12">
    <name type="scientific">Gryllotalpicola daejeonensis</name>
    <dbReference type="NCBI Taxonomy" id="993087"/>
    <lineage>
        <taxon>Bacteria</taxon>
        <taxon>Bacillati</taxon>
        <taxon>Actinomycetota</taxon>
        <taxon>Actinomycetes</taxon>
        <taxon>Micrococcales</taxon>
        <taxon>Microbacteriaceae</taxon>
        <taxon>Gryllotalpicola</taxon>
    </lineage>
</organism>
<feature type="signal peptide" evidence="9">
    <location>
        <begin position="1"/>
        <end position="24"/>
    </location>
</feature>
<keyword evidence="5" id="KW-0720">Serine protease</keyword>
<dbReference type="InterPro" id="IPR023828">
    <property type="entry name" value="Peptidase_S8_Ser-AS"/>
</dbReference>
<feature type="region of interest" description="Disordered" evidence="8">
    <location>
        <begin position="180"/>
        <end position="208"/>
    </location>
</feature>
<dbReference type="PROSITE" id="PS00138">
    <property type="entry name" value="SUBTILASE_SER"/>
    <property type="match status" value="1"/>
</dbReference>
<dbReference type="Gene3D" id="3.40.50.200">
    <property type="entry name" value="Peptidase S8/S53 domain"/>
    <property type="match status" value="1"/>
</dbReference>
<dbReference type="Proteomes" id="UP001415169">
    <property type="component" value="Unassembled WGS sequence"/>
</dbReference>
<protein>
    <submittedName>
        <fullName evidence="11">S53 family peptidase</fullName>
    </submittedName>
</protein>
<evidence type="ECO:0000313" key="11">
    <source>
        <dbReference type="EMBL" id="GAA4157212.1"/>
    </source>
</evidence>
<evidence type="ECO:0000256" key="4">
    <source>
        <dbReference type="ARBA" id="ARBA00022801"/>
    </source>
</evidence>
<comment type="caution">
    <text evidence="11">The sequence shown here is derived from an EMBL/GenBank/DDBJ whole genome shotgun (WGS) entry which is preliminary data.</text>
</comment>
<dbReference type="PRINTS" id="PR00723">
    <property type="entry name" value="SUBTILISIN"/>
</dbReference>
<keyword evidence="9" id="KW-0732">Signal</keyword>
<dbReference type="CDD" id="cd11377">
    <property type="entry name" value="Pro-peptidase_S53"/>
    <property type="match status" value="1"/>
</dbReference>